<dbReference type="AlphaFoldDB" id="A0A098VS40"/>
<protein>
    <recommendedName>
        <fullName evidence="4 5">Tyrosinase copper-binding domain-containing protein</fullName>
    </recommendedName>
</protein>
<dbReference type="InterPro" id="IPR050316">
    <property type="entry name" value="Tyrosinase/Hemocyanin"/>
</dbReference>
<dbReference type="OrthoDB" id="6132182at2759"/>
<feature type="domain" description="Tyrosinase copper-binding" evidence="4">
    <location>
        <begin position="142"/>
        <end position="159"/>
    </location>
</feature>
<dbReference type="PANTHER" id="PTHR11474:SF126">
    <property type="entry name" value="TYROSINASE-LIKE PROTEIN TYR-1-RELATED"/>
    <property type="match status" value="1"/>
</dbReference>
<dbReference type="InterPro" id="IPR002227">
    <property type="entry name" value="Tyrosinase_Cu-bd"/>
</dbReference>
<accession>A0A098VS40</accession>
<dbReference type="Gene3D" id="1.10.1280.10">
    <property type="entry name" value="Di-copper center containing domain from catechol oxidase"/>
    <property type="match status" value="2"/>
</dbReference>
<dbReference type="PRINTS" id="PR00092">
    <property type="entry name" value="TYROSINASE"/>
</dbReference>
<evidence type="ECO:0000256" key="2">
    <source>
        <dbReference type="ARBA" id="ARBA00023008"/>
    </source>
</evidence>
<dbReference type="GO" id="GO:0046872">
    <property type="term" value="F:metal ion binding"/>
    <property type="evidence" value="ECO:0007669"/>
    <property type="project" value="UniProtKB-KW"/>
</dbReference>
<dbReference type="Pfam" id="PF00264">
    <property type="entry name" value="Tyrosinase"/>
    <property type="match status" value="1"/>
</dbReference>
<dbReference type="Proteomes" id="UP000029725">
    <property type="component" value="Unassembled WGS sequence"/>
</dbReference>
<evidence type="ECO:0000259" key="4">
    <source>
        <dbReference type="PROSITE" id="PS00497"/>
    </source>
</evidence>
<gene>
    <name evidence="6" type="ORF">DI09_27p240</name>
</gene>
<keyword evidence="1" id="KW-0479">Metal-binding</keyword>
<proteinExistence type="predicted"/>
<feature type="chain" id="PRO_5001950633" description="Tyrosinase copper-binding domain-containing protein" evidence="3">
    <location>
        <begin position="24"/>
        <end position="421"/>
    </location>
</feature>
<keyword evidence="7" id="KW-1185">Reference proteome</keyword>
<keyword evidence="2" id="KW-0186">Copper</keyword>
<name>A0A098VS40_9MICR</name>
<comment type="caution">
    <text evidence="6">The sequence shown here is derived from an EMBL/GenBank/DDBJ whole genome shotgun (WGS) entry which is preliminary data.</text>
</comment>
<evidence type="ECO:0000259" key="5">
    <source>
        <dbReference type="PROSITE" id="PS00498"/>
    </source>
</evidence>
<dbReference type="SUPFAM" id="SSF48056">
    <property type="entry name" value="Di-copper centre-containing domain"/>
    <property type="match status" value="1"/>
</dbReference>
<evidence type="ECO:0000256" key="1">
    <source>
        <dbReference type="ARBA" id="ARBA00022723"/>
    </source>
</evidence>
<dbReference type="PANTHER" id="PTHR11474">
    <property type="entry name" value="TYROSINASE FAMILY MEMBER"/>
    <property type="match status" value="1"/>
</dbReference>
<dbReference type="InterPro" id="IPR008922">
    <property type="entry name" value="Di-copper_centre_dom_sf"/>
</dbReference>
<evidence type="ECO:0000256" key="3">
    <source>
        <dbReference type="SAM" id="SignalP"/>
    </source>
</evidence>
<evidence type="ECO:0000313" key="6">
    <source>
        <dbReference type="EMBL" id="KGG51785.1"/>
    </source>
</evidence>
<dbReference type="PROSITE" id="PS00498">
    <property type="entry name" value="TYROSINASE_2"/>
    <property type="match status" value="1"/>
</dbReference>
<dbReference type="VEuPathDB" id="MicrosporidiaDB:DI09_27p240"/>
<sequence>MKLLLPFVLAAFGFANLFFRISSSPVNFTDAPPTEFMEDPCDHSMKYNATQFSGLVAELDQLTSLTNSMNSERGHAVCPRIFLRKEFRDMSPAEWSRFKRALLKMMDGSTTPQANTGEDALPPPTSITFWTHLHLASVPHAHGTPQFLPWHRLFLHKFELALRLIDPYVTIPYWDWSLDAPNPASSPIWSLPYLGTVYSESGDCINFPVLKSPRPHCLKRRRIFSPQNDQAGAAPFYSAKTLKAVVEDMSLTYDRFRALIELAPHNIVHVAIGGSEGDMSFMSSPNDPIFWLHHTFIDKLWADHQDLSIAQKGRFSSLTDYNGENPLTQTDVSLSDRLRPFEESVHETMDYSAPPFCYKYAPPRKAVAASLASKRHLADAIHIQRLPEPIPNSWLRMHRFNISQVREAETILAMMMAREAN</sequence>
<dbReference type="EMBL" id="JMKJ01000199">
    <property type="protein sequence ID" value="KGG51785.1"/>
    <property type="molecule type" value="Genomic_DNA"/>
</dbReference>
<feature type="signal peptide" evidence="3">
    <location>
        <begin position="1"/>
        <end position="23"/>
    </location>
</feature>
<keyword evidence="3" id="KW-0732">Signal</keyword>
<dbReference type="RefSeq" id="XP_013238212.1">
    <property type="nucleotide sequence ID" value="XM_013382758.1"/>
</dbReference>
<evidence type="ECO:0000313" key="7">
    <source>
        <dbReference type="Proteomes" id="UP000029725"/>
    </source>
</evidence>
<feature type="domain" description="Tyrosinase copper-binding" evidence="5">
    <location>
        <begin position="287"/>
        <end position="298"/>
    </location>
</feature>
<dbReference type="GO" id="GO:0016491">
    <property type="term" value="F:oxidoreductase activity"/>
    <property type="evidence" value="ECO:0007669"/>
    <property type="project" value="InterPro"/>
</dbReference>
<dbReference type="HOGENOM" id="CLU_652259_0_0_1"/>
<dbReference type="PROSITE" id="PS00497">
    <property type="entry name" value="TYROSINASE_1"/>
    <property type="match status" value="1"/>
</dbReference>
<organism evidence="6 7">
    <name type="scientific">Mitosporidium daphniae</name>
    <dbReference type="NCBI Taxonomy" id="1485682"/>
    <lineage>
        <taxon>Eukaryota</taxon>
        <taxon>Fungi</taxon>
        <taxon>Fungi incertae sedis</taxon>
        <taxon>Microsporidia</taxon>
        <taxon>Mitosporidium</taxon>
    </lineage>
</organism>
<reference evidence="6 7" key="1">
    <citation type="submission" date="2014-04" db="EMBL/GenBank/DDBJ databases">
        <title>A new species of microsporidia sheds light on the evolution of extreme parasitism.</title>
        <authorList>
            <person name="Haag K.L."/>
            <person name="James T.Y."/>
            <person name="Larsson R."/>
            <person name="Schaer T.M."/>
            <person name="Refardt D."/>
            <person name="Pombert J.-F."/>
            <person name="Ebert D."/>
        </authorList>
    </citation>
    <scope>NUCLEOTIDE SEQUENCE [LARGE SCALE GENOMIC DNA]</scope>
    <source>
        <strain evidence="6 7">UGP3</strain>
        <tissue evidence="6">Spores</tissue>
    </source>
</reference>
<dbReference type="GeneID" id="25259344"/>